<feature type="compositionally biased region" description="Basic and acidic residues" evidence="1">
    <location>
        <begin position="569"/>
        <end position="581"/>
    </location>
</feature>
<gene>
    <name evidence="2" type="ORF">SLS60_009301</name>
</gene>
<keyword evidence="3" id="KW-1185">Reference proteome</keyword>
<feature type="compositionally biased region" description="Basic residues" evidence="1">
    <location>
        <begin position="676"/>
        <end position="685"/>
    </location>
</feature>
<feature type="compositionally biased region" description="Basic residues" evidence="1">
    <location>
        <begin position="637"/>
        <end position="651"/>
    </location>
</feature>
<feature type="compositionally biased region" description="Low complexity" evidence="1">
    <location>
        <begin position="934"/>
        <end position="944"/>
    </location>
</feature>
<accession>A0ABR3QXA6</accession>
<dbReference type="Proteomes" id="UP001521785">
    <property type="component" value="Unassembled WGS sequence"/>
</dbReference>
<comment type="caution">
    <text evidence="2">The sequence shown here is derived from an EMBL/GenBank/DDBJ whole genome shotgun (WGS) entry which is preliminary data.</text>
</comment>
<proteinExistence type="predicted"/>
<feature type="region of interest" description="Disordered" evidence="1">
    <location>
        <begin position="920"/>
        <end position="1060"/>
    </location>
</feature>
<reference evidence="2 3" key="1">
    <citation type="submission" date="2024-02" db="EMBL/GenBank/DDBJ databases">
        <title>De novo assembly and annotation of 12 fungi associated with fruit tree decline syndrome in Ontario, Canada.</title>
        <authorList>
            <person name="Sulman M."/>
            <person name="Ellouze W."/>
            <person name="Ilyukhin E."/>
        </authorList>
    </citation>
    <scope>NUCLEOTIDE SEQUENCE [LARGE SCALE GENOMIC DNA]</scope>
    <source>
        <strain evidence="2 3">M42-189</strain>
    </source>
</reference>
<evidence type="ECO:0000313" key="2">
    <source>
        <dbReference type="EMBL" id="KAL1596653.1"/>
    </source>
</evidence>
<feature type="region of interest" description="Disordered" evidence="1">
    <location>
        <begin position="782"/>
        <end position="889"/>
    </location>
</feature>
<evidence type="ECO:0000256" key="1">
    <source>
        <dbReference type="SAM" id="MobiDB-lite"/>
    </source>
</evidence>
<protein>
    <submittedName>
        <fullName evidence="2">Uncharacterized protein</fullName>
    </submittedName>
</protein>
<feature type="region of interest" description="Disordered" evidence="1">
    <location>
        <begin position="635"/>
        <end position="752"/>
    </location>
</feature>
<evidence type="ECO:0000313" key="3">
    <source>
        <dbReference type="Proteomes" id="UP001521785"/>
    </source>
</evidence>
<feature type="compositionally biased region" description="Acidic residues" evidence="1">
    <location>
        <begin position="1024"/>
        <end position="1050"/>
    </location>
</feature>
<feature type="compositionally biased region" description="Basic and acidic residues" evidence="1">
    <location>
        <begin position="733"/>
        <end position="752"/>
    </location>
</feature>
<feature type="compositionally biased region" description="Low complexity" evidence="1">
    <location>
        <begin position="1051"/>
        <end position="1060"/>
    </location>
</feature>
<feature type="region of interest" description="Disordered" evidence="1">
    <location>
        <begin position="569"/>
        <end position="592"/>
    </location>
</feature>
<organism evidence="2 3">
    <name type="scientific">Paraconiothyrium brasiliense</name>
    <dbReference type="NCBI Taxonomy" id="300254"/>
    <lineage>
        <taxon>Eukaryota</taxon>
        <taxon>Fungi</taxon>
        <taxon>Dikarya</taxon>
        <taxon>Ascomycota</taxon>
        <taxon>Pezizomycotina</taxon>
        <taxon>Dothideomycetes</taxon>
        <taxon>Pleosporomycetidae</taxon>
        <taxon>Pleosporales</taxon>
        <taxon>Massarineae</taxon>
        <taxon>Didymosphaeriaceae</taxon>
        <taxon>Paraconiothyrium</taxon>
    </lineage>
</organism>
<feature type="compositionally biased region" description="Polar residues" evidence="1">
    <location>
        <begin position="838"/>
        <end position="854"/>
    </location>
</feature>
<feature type="compositionally biased region" description="Low complexity" evidence="1">
    <location>
        <begin position="955"/>
        <end position="972"/>
    </location>
</feature>
<sequence>MSSLLIQVLENMPRIPSEAVPIERLSLNAVWETYALRELLEYIIPLLDKPLFCFIDASGCQPMDLPDLIHLFDRIAKNCEHKTSLRVCFTYSNDEDLPEIVTQTAIISLEAQEQHRRDILRFMGQHLESGHHNSFERLDQLAQKAEANFLWAKLAIGLLQKDFSQAGNFQMGRGAVIERMQDLPRGLPQLFNYILNEAGRQKDNQFLLLLKSVNQSPKPPKAEEMYKLTRSTAEFFRRQTKEVAVQSILDLSRGLLEITGKKGRHVRFVHNCIPQLLESLEIVGGANERSLATSPGVAHDRIKNDCIELLKRLNDDMIDLETATYAVENVIPNADEAQRLGVSQADFVTSFPVAEWIQLTNIITGYNRFAENTSLTYVLADMNMSHLILAHPASLQSYLLPNSGMLGTPLFVALAKMNKETLFAFLKLERGRKKPLHPYSNAEALPDEHAKLCAQYFELLQEAHRTGTLKHILSPESSKLSDMGAVIAFMKRPGNEILHLYLMLAGRVDMNRQAFETAKTVAQVKKPLLLEYPCPPMASQITSRGMADGSMNQSASQIQPRGAAQEYYDSFKTHPDGHNSHQIDAPVKSAEKKSKALDALEMGRLRLPAGKSAERLVEHPLQKGDAVFDIKKAKIKSEKHRKAATLRKPRADKKGSASGYASSDEEESSKKVLSSKSKKHHVKPRTKSDGQRGNPSATHKGKQRNVKARDAQGPKLGTHTKAGTLEVSKTNKYHSDQRHVHEGHSDKGHSDTRMLFVTDTSEIQTSTLSSSEQRKLHGLRILDAQVPPKGPQINDLNAASEDCGSDEVSSSDSSSSSDTSSDSTSSEDSQSSDEDDFLNSTPRSQVGLSSQSPGPVQDHQKTGLPLSVDIRSDDQSVRGDMQAPKIPMSDTAINQHNSHSIRNHYETSAFILGSREEVETRHMNHHHRPEDGFSPVSPVSVYPSITSTGSSQANSPSSHGSTSSSSISSSGDESSDEDRNGPYTQHAGVDMTSAGEGSDSEADEIYSPAYGYGPQHESSGSSNEDSEDSDVDVGQDDSSDNDYDGVDDGQYDSSGSAAEW</sequence>
<dbReference type="EMBL" id="JAKJXO020000014">
    <property type="protein sequence ID" value="KAL1596653.1"/>
    <property type="molecule type" value="Genomic_DNA"/>
</dbReference>
<feature type="compositionally biased region" description="Low complexity" evidence="1">
    <location>
        <begin position="800"/>
        <end position="829"/>
    </location>
</feature>
<feature type="compositionally biased region" description="Polar residues" evidence="1">
    <location>
        <begin position="945"/>
        <end position="954"/>
    </location>
</feature>
<name>A0ABR3QXA6_9PLEO</name>